<keyword evidence="2" id="KW-1133">Transmembrane helix</keyword>
<feature type="compositionally biased region" description="Basic and acidic residues" evidence="1">
    <location>
        <begin position="991"/>
        <end position="1008"/>
    </location>
</feature>
<feature type="domain" description="Transcription initiation factor TFIID subunit 2 TPR repeats" evidence="4">
    <location>
        <begin position="372"/>
        <end position="724"/>
    </location>
</feature>
<comment type="caution">
    <text evidence="5">The sequence shown here is derived from an EMBL/GenBank/DDBJ whole genome shotgun (WGS) entry which is preliminary data.</text>
</comment>
<dbReference type="Proteomes" id="UP000792457">
    <property type="component" value="Unassembled WGS sequence"/>
</dbReference>
<dbReference type="InterPro" id="IPR057991">
    <property type="entry name" value="TPR_TAF2_C"/>
</dbReference>
<dbReference type="Gene3D" id="1.10.390.10">
    <property type="entry name" value="Neutral Protease Domain 2"/>
    <property type="match status" value="1"/>
</dbReference>
<dbReference type="InterPro" id="IPR027268">
    <property type="entry name" value="Peptidase_M4/M1_CTD_sf"/>
</dbReference>
<evidence type="ECO:0000256" key="1">
    <source>
        <dbReference type="SAM" id="MobiDB-lite"/>
    </source>
</evidence>
<evidence type="ECO:0000256" key="2">
    <source>
        <dbReference type="SAM" id="Phobius"/>
    </source>
</evidence>
<dbReference type="EMBL" id="KZ309055">
    <property type="protein sequence ID" value="KAG8236645.1"/>
    <property type="molecule type" value="Genomic_DNA"/>
</dbReference>
<keyword evidence="2" id="KW-0472">Membrane</keyword>
<dbReference type="Pfam" id="PF25577">
    <property type="entry name" value="TPR_TAF2_C"/>
    <property type="match status" value="1"/>
</dbReference>
<dbReference type="AlphaFoldDB" id="A0A8K0P5G5"/>
<dbReference type="GO" id="GO:0000976">
    <property type="term" value="F:transcription cis-regulatory region binding"/>
    <property type="evidence" value="ECO:0007669"/>
    <property type="project" value="TreeGrafter"/>
</dbReference>
<accession>A0A8K0P5G5</accession>
<dbReference type="Pfam" id="PF25316">
    <property type="entry name" value="TAF2_3rd"/>
    <property type="match status" value="1"/>
</dbReference>
<dbReference type="InterPro" id="IPR037813">
    <property type="entry name" value="TAF2"/>
</dbReference>
<evidence type="ECO:0000313" key="6">
    <source>
        <dbReference type="Proteomes" id="UP000792457"/>
    </source>
</evidence>
<protein>
    <recommendedName>
        <fullName evidence="7">Transcription initiation factor TFIID 150 kDa subunit</fullName>
    </recommendedName>
</protein>
<feature type="region of interest" description="Disordered" evidence="1">
    <location>
        <begin position="905"/>
        <end position="941"/>
    </location>
</feature>
<reference evidence="5" key="1">
    <citation type="submission" date="2013-04" db="EMBL/GenBank/DDBJ databases">
        <authorList>
            <person name="Qu J."/>
            <person name="Murali S.C."/>
            <person name="Bandaranaike D."/>
            <person name="Bellair M."/>
            <person name="Blankenburg K."/>
            <person name="Chao H."/>
            <person name="Dinh H."/>
            <person name="Doddapaneni H."/>
            <person name="Downs B."/>
            <person name="Dugan-Rocha S."/>
            <person name="Elkadiri S."/>
            <person name="Gnanaolivu R.D."/>
            <person name="Hernandez B."/>
            <person name="Javaid M."/>
            <person name="Jayaseelan J.C."/>
            <person name="Lee S."/>
            <person name="Li M."/>
            <person name="Ming W."/>
            <person name="Munidasa M."/>
            <person name="Muniz J."/>
            <person name="Nguyen L."/>
            <person name="Ongeri F."/>
            <person name="Osuji N."/>
            <person name="Pu L.-L."/>
            <person name="Puazo M."/>
            <person name="Qu C."/>
            <person name="Quiroz J."/>
            <person name="Raj R."/>
            <person name="Weissenberger G."/>
            <person name="Xin Y."/>
            <person name="Zou X."/>
            <person name="Han Y."/>
            <person name="Richards S."/>
            <person name="Worley K."/>
            <person name="Muzny D."/>
            <person name="Gibbs R."/>
        </authorList>
    </citation>
    <scope>NUCLEOTIDE SEQUENCE</scope>
    <source>
        <strain evidence="5">Sampled in the wild</strain>
    </source>
</reference>
<keyword evidence="2" id="KW-0812">Transmembrane</keyword>
<proteinExistence type="predicted"/>
<dbReference type="PANTHER" id="PTHR15137">
    <property type="entry name" value="TRANSCRIPTION INITIATION FACTOR TFIID"/>
    <property type="match status" value="1"/>
</dbReference>
<dbReference type="GO" id="GO:0005669">
    <property type="term" value="C:transcription factor TFIID complex"/>
    <property type="evidence" value="ECO:0007669"/>
    <property type="project" value="InterPro"/>
</dbReference>
<feature type="transmembrane region" description="Helical" evidence="2">
    <location>
        <begin position="947"/>
        <end position="966"/>
    </location>
</feature>
<sequence>MQEVVKYEEEFGGIVLDPSQAPAPPPTAANTASNTIPGGNVNPSNSSINTGPNIGGGAIGVGSGGPSLAWNTNVLSSSISSALNSPHGNGLALGQGLIAPGLAVPGATSPFHFPIVSLQTASPRYLDVLRKKAHLVMRMLEHRIGQELLLQVIFKHHCSSFGLIKSLHFDMSHLEVNLLIISKGIGSEQNCVVAAATAWSQHMLISTNAFTRAIFTVTGKDMSGFVDQWVRTGGHARFHLSFVFNRKRNTVEVEVRQEGVASSESGVSGSSIKGVRKYVGPLLVTLQELDGTFRHTLQMHHVCQHLVPKNLSAEQEERMLMTGDNIAAVDVDPTLLDRLITGDKTSADSPVLWVRVDPDMTLLRWASVEQPDFQWQFQLRHERDVVAQLEAVEALRVHPTPASRLALTDTIENEKTFYLVRCKAAHCLTQVANAMFSTWAGPPAMLAIFRKLFGSHSCPHIVRQNNFTNLHHYFLQKTIPVAMAGLRNAHGICPPEVVRFLLDLFKYNDNRKNRYSDNYYRAALVQALAATLTPVISVVNPLGSPLTAESLSPDMRLILEEIVRCLNLEKLLPCYRYTVTVACLQALRQMQKFGLLPSNPPLFRSYAAYGQYIDVRMAALEALADFTKVEGTQEDLDYLVDMAVNDPEPPLRHRLMRLLVDKYPPFSFAPSKGKGKHPLDTEATANKLWDLMNYGLSFDSRLRCDVVDLYHAFYGIKRPHCLSNIPAGLPPSSPNEPMDDLGYAGMSSPVASRKRKASPIKFEKESNLPEMVEPNKRKVPPGVVSPQQQQPEVLTDDDRLGLVTVEIVDVGEDGTGLNSAKVRVKESTSAVCAVESGIVVKEEPVERDASAARGNIQSPQPVNQEYFSDNSASLPGISSGQPGEVKAPTGFEPGMFKREVVMLQSPVGNAPPPTKDAPSKASSSKGGSHKSHGKDPTSKVTTGVQKISWAAFITYLVVAVVLRFEVKKKKKDKKKHRHKHKHRHEHKHGGSSKEKSGEKSKGAGEKVKGSSKSGGGVGKSGGSSKSTAAVDVKPTMVQVKKEPEEVAAIGSAFPAVPPDSKQILTIKEETLSSGSTSPSPEHPNPTDFSF</sequence>
<feature type="compositionally biased region" description="Polar residues" evidence="1">
    <location>
        <begin position="855"/>
        <end position="881"/>
    </location>
</feature>
<dbReference type="InterPro" id="IPR057345">
    <property type="entry name" value="Ig-like_TAF2"/>
</dbReference>
<dbReference type="PANTHER" id="PTHR15137:SF9">
    <property type="entry name" value="TRANSCRIPTION INITIATION FACTOR TFIID SUBUNIT 2"/>
    <property type="match status" value="1"/>
</dbReference>
<feature type="region of interest" description="Disordered" evidence="1">
    <location>
        <begin position="1050"/>
        <end position="1090"/>
    </location>
</feature>
<keyword evidence="6" id="KW-1185">Reference proteome</keyword>
<dbReference type="GO" id="GO:0016251">
    <property type="term" value="F:RNA polymerase II general transcription initiation factor activity"/>
    <property type="evidence" value="ECO:0007669"/>
    <property type="project" value="TreeGrafter"/>
</dbReference>
<name>A0A8K0P5G5_LADFU</name>
<evidence type="ECO:0000313" key="5">
    <source>
        <dbReference type="EMBL" id="KAG8236645.1"/>
    </source>
</evidence>
<reference evidence="5" key="2">
    <citation type="submission" date="2017-10" db="EMBL/GenBank/DDBJ databases">
        <title>Ladona fulva Genome sequencing and assembly.</title>
        <authorList>
            <person name="Murali S."/>
            <person name="Richards S."/>
            <person name="Bandaranaike D."/>
            <person name="Bellair M."/>
            <person name="Blankenburg K."/>
            <person name="Chao H."/>
            <person name="Dinh H."/>
            <person name="Doddapaneni H."/>
            <person name="Dugan-Rocha S."/>
            <person name="Elkadiri S."/>
            <person name="Gnanaolivu R."/>
            <person name="Hernandez B."/>
            <person name="Skinner E."/>
            <person name="Javaid M."/>
            <person name="Lee S."/>
            <person name="Li M."/>
            <person name="Ming W."/>
            <person name="Munidasa M."/>
            <person name="Muniz J."/>
            <person name="Nguyen L."/>
            <person name="Hughes D."/>
            <person name="Osuji N."/>
            <person name="Pu L.-L."/>
            <person name="Puazo M."/>
            <person name="Qu C."/>
            <person name="Quiroz J."/>
            <person name="Raj R."/>
            <person name="Weissenberger G."/>
            <person name="Xin Y."/>
            <person name="Zou X."/>
            <person name="Han Y."/>
            <person name="Worley K."/>
            <person name="Muzny D."/>
            <person name="Gibbs R."/>
        </authorList>
    </citation>
    <scope>NUCLEOTIDE SEQUENCE</scope>
    <source>
        <strain evidence="5">Sampled in the wild</strain>
    </source>
</reference>
<feature type="domain" description="Transcription initiation factor TFIID subunit 2 Ig-like" evidence="3">
    <location>
        <begin position="234"/>
        <end position="371"/>
    </location>
</feature>
<evidence type="ECO:0000259" key="3">
    <source>
        <dbReference type="Pfam" id="PF25316"/>
    </source>
</evidence>
<feature type="region of interest" description="Disordered" evidence="1">
    <location>
        <begin position="849"/>
        <end position="891"/>
    </location>
</feature>
<organism evidence="5 6">
    <name type="scientific">Ladona fulva</name>
    <name type="common">Scarce chaser dragonfly</name>
    <name type="synonym">Libellula fulva</name>
    <dbReference type="NCBI Taxonomy" id="123851"/>
    <lineage>
        <taxon>Eukaryota</taxon>
        <taxon>Metazoa</taxon>
        <taxon>Ecdysozoa</taxon>
        <taxon>Arthropoda</taxon>
        <taxon>Hexapoda</taxon>
        <taxon>Insecta</taxon>
        <taxon>Pterygota</taxon>
        <taxon>Palaeoptera</taxon>
        <taxon>Odonata</taxon>
        <taxon>Epiprocta</taxon>
        <taxon>Anisoptera</taxon>
        <taxon>Libelluloidea</taxon>
        <taxon>Libellulidae</taxon>
        <taxon>Ladona</taxon>
    </lineage>
</organism>
<dbReference type="GO" id="GO:0006367">
    <property type="term" value="P:transcription initiation at RNA polymerase II promoter"/>
    <property type="evidence" value="ECO:0007669"/>
    <property type="project" value="TreeGrafter"/>
</dbReference>
<dbReference type="OrthoDB" id="308861at2759"/>
<feature type="region of interest" description="Disordered" evidence="1">
    <location>
        <begin position="17"/>
        <end position="49"/>
    </location>
</feature>
<gene>
    <name evidence="5" type="ORF">J437_LFUL016337</name>
</gene>
<dbReference type="GO" id="GO:0003682">
    <property type="term" value="F:chromatin binding"/>
    <property type="evidence" value="ECO:0007669"/>
    <property type="project" value="TreeGrafter"/>
</dbReference>
<feature type="compositionally biased region" description="Basic residues" evidence="1">
    <location>
        <begin position="968"/>
        <end position="990"/>
    </location>
</feature>
<feature type="region of interest" description="Disordered" evidence="1">
    <location>
        <begin position="968"/>
        <end position="1036"/>
    </location>
</feature>
<evidence type="ECO:0000259" key="4">
    <source>
        <dbReference type="Pfam" id="PF25577"/>
    </source>
</evidence>
<evidence type="ECO:0008006" key="7">
    <source>
        <dbReference type="Google" id="ProtNLM"/>
    </source>
</evidence>
<feature type="compositionally biased region" description="Gly residues" evidence="1">
    <location>
        <begin position="1012"/>
        <end position="1021"/>
    </location>
</feature>